<keyword evidence="5 7" id="KW-0472">Membrane</keyword>
<dbReference type="RefSeq" id="WP_169380099.1">
    <property type="nucleotide sequence ID" value="NZ_JAAXLA010000006.1"/>
</dbReference>
<dbReference type="Proteomes" id="UP000820669">
    <property type="component" value="Unassembled WGS sequence"/>
</dbReference>
<sequence>MGRPAGTRAAIGARAAVDDERRTRPDLRLVPGALAAWTVVLAGLLAGPLAATLLTALAAGGLVVAVLPRHRRRSWASGVLAAAGCAAAAGVLVSTHVLQVRGHPLAGAAERGAAATLRVELADDPRPIRGAGYGARPGGATQVLVPAVLRHAAVDDGSWATGGRVLLLAAPEGWTGLLPGQSVTVEGLLAPAQRRDLTVAVLRVRGPPGQVGPPSWWQAAAGSLRDGLREAAAVLPTASAGLLPGLAVGDTRNQTAEVEEDFRAAGLTHLTAVSGANLAIVGGAVLGLLRLFRADPRLAAALSGVALAGFVILARPSPSVLRAAVMGGVVLLALALGRRRSAVPALAAAVLMLLLIDPRLAVDPGFALSVLATAALVLVAPGWAAALRRRGVPPGLAEALVVPAAAGVATAPVIAGLSGQVSLVSILANLLVVPAVAPATVLGVLAAVVSPLGGPCAAACAWLAGPAVAWLVAVADHAAAVPGGVLDWPDGVPGALLLTGTVVLLAVLGRSPRLRALLLAALLGLMLVLVPTRLVPPGWPPPGWAVVACDVGQGDALVLATGRPGRVVLVDAGPDDGLVDACLDRLGVTGIALVVLSHLHADHAGGLAGALRGRAVGGVAVGPVREPRWSLEQVARQAAGAGAPLVALSAGQRLTWPALTLDVIGPVHPASWIDPEDGTAVNDGSLVVRAATPAGSVLLTGDVELAAQADLVASGAPLRADVLKMPHHGSRYSSATFLNAVAPRVALVSVGAGNTYRHPNPGLMDALTRAGVTVRRTDLAGDVAVTAPAGAGDHDPGAALELVSRGDPLPARRRRGRRLSPGRPAPRGRPCWWPVRSRSARPAPTRRRGS</sequence>
<evidence type="ECO:0000256" key="1">
    <source>
        <dbReference type="ARBA" id="ARBA00004651"/>
    </source>
</evidence>
<evidence type="ECO:0000256" key="2">
    <source>
        <dbReference type="ARBA" id="ARBA00022475"/>
    </source>
</evidence>
<evidence type="ECO:0000313" key="9">
    <source>
        <dbReference type="EMBL" id="NMH96716.1"/>
    </source>
</evidence>
<feature type="transmembrane region" description="Helical" evidence="7">
    <location>
        <begin position="399"/>
        <end position="417"/>
    </location>
</feature>
<evidence type="ECO:0000256" key="7">
    <source>
        <dbReference type="SAM" id="Phobius"/>
    </source>
</evidence>
<feature type="transmembrane region" description="Helical" evidence="7">
    <location>
        <begin position="366"/>
        <end position="387"/>
    </location>
</feature>
<dbReference type="InterPro" id="IPR052159">
    <property type="entry name" value="Competence_DNA_uptake"/>
</dbReference>
<dbReference type="PANTHER" id="PTHR30619">
    <property type="entry name" value="DNA INTERNALIZATION/COMPETENCE PROTEIN COMEC/REC2"/>
    <property type="match status" value="1"/>
</dbReference>
<gene>
    <name evidence="9" type="ORF">HF526_05215</name>
</gene>
<evidence type="ECO:0000313" key="10">
    <source>
        <dbReference type="Proteomes" id="UP000820669"/>
    </source>
</evidence>
<dbReference type="Pfam" id="PF00753">
    <property type="entry name" value="Lactamase_B"/>
    <property type="match status" value="1"/>
</dbReference>
<evidence type="ECO:0000256" key="6">
    <source>
        <dbReference type="SAM" id="MobiDB-lite"/>
    </source>
</evidence>
<feature type="transmembrane region" description="Helical" evidence="7">
    <location>
        <begin position="320"/>
        <end position="336"/>
    </location>
</feature>
<dbReference type="Gene3D" id="3.60.15.10">
    <property type="entry name" value="Ribonuclease Z/Hydroxyacylglutathione hydrolase-like"/>
    <property type="match status" value="1"/>
</dbReference>
<dbReference type="EMBL" id="JAAXLA010000006">
    <property type="protein sequence ID" value="NMH96716.1"/>
    <property type="molecule type" value="Genomic_DNA"/>
</dbReference>
<feature type="transmembrane region" description="Helical" evidence="7">
    <location>
        <begin position="79"/>
        <end position="98"/>
    </location>
</feature>
<dbReference type="InterPro" id="IPR035681">
    <property type="entry name" value="ComA-like_MBL"/>
</dbReference>
<evidence type="ECO:0000256" key="3">
    <source>
        <dbReference type="ARBA" id="ARBA00022692"/>
    </source>
</evidence>
<feature type="transmembrane region" description="Helical" evidence="7">
    <location>
        <begin position="516"/>
        <end position="535"/>
    </location>
</feature>
<keyword evidence="4 7" id="KW-1133">Transmembrane helix</keyword>
<keyword evidence="3 7" id="KW-0812">Transmembrane</keyword>
<feature type="compositionally biased region" description="Basic residues" evidence="6">
    <location>
        <begin position="811"/>
        <end position="820"/>
    </location>
</feature>
<dbReference type="NCBIfam" id="TIGR00360">
    <property type="entry name" value="ComEC_N-term"/>
    <property type="match status" value="1"/>
</dbReference>
<evidence type="ECO:0000256" key="4">
    <source>
        <dbReference type="ARBA" id="ARBA00022989"/>
    </source>
</evidence>
<comment type="caution">
    <text evidence="9">The sequence shown here is derived from an EMBL/GenBank/DDBJ whole genome shotgun (WGS) entry which is preliminary data.</text>
</comment>
<feature type="transmembrane region" description="Helical" evidence="7">
    <location>
        <begin position="34"/>
        <end position="67"/>
    </location>
</feature>
<dbReference type="InterPro" id="IPR004477">
    <property type="entry name" value="ComEC_N"/>
</dbReference>
<dbReference type="PANTHER" id="PTHR30619:SF1">
    <property type="entry name" value="RECOMBINATION PROTEIN 2"/>
    <property type="match status" value="1"/>
</dbReference>
<dbReference type="InterPro" id="IPR036866">
    <property type="entry name" value="RibonucZ/Hydroxyglut_hydro"/>
</dbReference>
<dbReference type="SUPFAM" id="SSF56281">
    <property type="entry name" value="Metallo-hydrolase/oxidoreductase"/>
    <property type="match status" value="1"/>
</dbReference>
<feature type="domain" description="Metallo-beta-lactamase" evidence="8">
    <location>
        <begin position="553"/>
        <end position="752"/>
    </location>
</feature>
<feature type="region of interest" description="Disordered" evidence="6">
    <location>
        <begin position="787"/>
        <end position="850"/>
    </location>
</feature>
<feature type="transmembrane region" description="Helical" evidence="7">
    <location>
        <begin position="270"/>
        <end position="291"/>
    </location>
</feature>
<accession>A0ABX1S5B7</accession>
<organism evidence="9 10">
    <name type="scientific">Pseudonocardia acidicola</name>
    <dbReference type="NCBI Taxonomy" id="2724939"/>
    <lineage>
        <taxon>Bacteria</taxon>
        <taxon>Bacillati</taxon>
        <taxon>Actinomycetota</taxon>
        <taxon>Actinomycetes</taxon>
        <taxon>Pseudonocardiales</taxon>
        <taxon>Pseudonocardiaceae</taxon>
        <taxon>Pseudonocardia</taxon>
    </lineage>
</organism>
<feature type="transmembrane region" description="Helical" evidence="7">
    <location>
        <begin position="298"/>
        <end position="314"/>
    </location>
</feature>
<evidence type="ECO:0000256" key="5">
    <source>
        <dbReference type="ARBA" id="ARBA00023136"/>
    </source>
</evidence>
<name>A0ABX1S5B7_9PSEU</name>
<feature type="transmembrane region" description="Helical" evidence="7">
    <location>
        <begin position="491"/>
        <end position="509"/>
    </location>
</feature>
<reference evidence="9 10" key="1">
    <citation type="submission" date="2020-04" db="EMBL/GenBank/DDBJ databases">
        <authorList>
            <person name="Klaysubun C."/>
            <person name="Duangmal K."/>
            <person name="Lipun K."/>
        </authorList>
    </citation>
    <scope>NUCLEOTIDE SEQUENCE [LARGE SCALE GENOMIC DNA]</scope>
    <source>
        <strain evidence="9 10">K10HN5</strain>
    </source>
</reference>
<dbReference type="SMART" id="SM00849">
    <property type="entry name" value="Lactamase_B"/>
    <property type="match status" value="1"/>
</dbReference>
<dbReference type="InterPro" id="IPR001279">
    <property type="entry name" value="Metallo-B-lactamas"/>
</dbReference>
<keyword evidence="10" id="KW-1185">Reference proteome</keyword>
<feature type="transmembrane region" description="Helical" evidence="7">
    <location>
        <begin position="343"/>
        <end position="360"/>
    </location>
</feature>
<comment type="subcellular location">
    <subcellularLocation>
        <location evidence="1">Cell membrane</location>
        <topology evidence="1">Multi-pass membrane protein</topology>
    </subcellularLocation>
</comment>
<dbReference type="Pfam" id="PF03772">
    <property type="entry name" value="Competence"/>
    <property type="match status" value="1"/>
</dbReference>
<evidence type="ECO:0000259" key="8">
    <source>
        <dbReference type="SMART" id="SM00849"/>
    </source>
</evidence>
<proteinExistence type="predicted"/>
<keyword evidence="2" id="KW-1003">Cell membrane</keyword>
<dbReference type="CDD" id="cd07731">
    <property type="entry name" value="ComA-like_MBL-fold"/>
    <property type="match status" value="1"/>
</dbReference>
<feature type="transmembrane region" description="Helical" evidence="7">
    <location>
        <begin position="423"/>
        <end position="449"/>
    </location>
</feature>
<feature type="transmembrane region" description="Helical" evidence="7">
    <location>
        <begin position="456"/>
        <end position="479"/>
    </location>
</feature>
<protein>
    <submittedName>
        <fullName evidence="9">MBL fold metallo-hydrolase</fullName>
    </submittedName>
</protein>